<name>B0Y771_ASPFC</name>
<evidence type="ECO:0000259" key="7">
    <source>
        <dbReference type="Pfam" id="PF04884"/>
    </source>
</evidence>
<dbReference type="InterPro" id="IPR054549">
    <property type="entry name" value="UVB_sens_RUS_dom"/>
</dbReference>
<keyword evidence="3" id="KW-0812">Transmembrane</keyword>
<dbReference type="PhylomeDB" id="B0Y771"/>
<keyword evidence="5" id="KW-0472">Membrane</keyword>
<feature type="compositionally biased region" description="Basic and acidic residues" evidence="6">
    <location>
        <begin position="30"/>
        <end position="50"/>
    </location>
</feature>
<evidence type="ECO:0000313" key="9">
    <source>
        <dbReference type="Proteomes" id="UP000001699"/>
    </source>
</evidence>
<feature type="domain" description="Protein root UVB sensitive/RUS" evidence="7">
    <location>
        <begin position="90"/>
        <end position="279"/>
    </location>
</feature>
<keyword evidence="4" id="KW-1133">Transmembrane helix</keyword>
<protein>
    <submittedName>
        <fullName evidence="8">DUF647 domain protein</fullName>
    </submittedName>
</protein>
<dbReference type="OrthoDB" id="364779at2759"/>
<evidence type="ECO:0000256" key="5">
    <source>
        <dbReference type="ARBA" id="ARBA00023136"/>
    </source>
</evidence>
<dbReference type="PANTHER" id="PTHR12770:SF31">
    <property type="entry name" value="RUS FAMILY MEMBER 1"/>
    <property type="match status" value="1"/>
</dbReference>
<feature type="region of interest" description="Disordered" evidence="6">
    <location>
        <begin position="29"/>
        <end position="55"/>
    </location>
</feature>
<comment type="subcellular location">
    <subcellularLocation>
        <location evidence="1">Membrane</location>
    </subcellularLocation>
</comment>
<evidence type="ECO:0000256" key="2">
    <source>
        <dbReference type="ARBA" id="ARBA00007558"/>
    </source>
</evidence>
<dbReference type="HOGENOM" id="CLU_015325_5_1_1"/>
<feature type="compositionally biased region" description="Basic and acidic residues" evidence="6">
    <location>
        <begin position="284"/>
        <end position="297"/>
    </location>
</feature>
<dbReference type="Proteomes" id="UP000001699">
    <property type="component" value="Unassembled WGS sequence"/>
</dbReference>
<dbReference type="Pfam" id="PF04884">
    <property type="entry name" value="UVB_sens_prot"/>
    <property type="match status" value="1"/>
</dbReference>
<dbReference type="GO" id="GO:0016020">
    <property type="term" value="C:membrane"/>
    <property type="evidence" value="ECO:0007669"/>
    <property type="project" value="UniProtKB-SubCell"/>
</dbReference>
<feature type="region of interest" description="Disordered" evidence="6">
    <location>
        <begin position="284"/>
        <end position="320"/>
    </location>
</feature>
<accession>B0Y771</accession>
<feature type="compositionally biased region" description="Low complexity" evidence="6">
    <location>
        <begin position="301"/>
        <end position="312"/>
    </location>
</feature>
<dbReference type="VEuPathDB" id="FungiDB:AFUB_072780"/>
<evidence type="ECO:0000256" key="4">
    <source>
        <dbReference type="ARBA" id="ARBA00022989"/>
    </source>
</evidence>
<evidence type="ECO:0000256" key="6">
    <source>
        <dbReference type="SAM" id="MobiDB-lite"/>
    </source>
</evidence>
<dbReference type="AlphaFoldDB" id="B0Y771"/>
<dbReference type="PANTHER" id="PTHR12770">
    <property type="entry name" value="RUS1 FAMILY PROTEIN C16ORF58"/>
    <property type="match status" value="1"/>
</dbReference>
<evidence type="ECO:0000313" key="8">
    <source>
        <dbReference type="EMBL" id="EDP49252.1"/>
    </source>
</evidence>
<organism evidence="8 9">
    <name type="scientific">Aspergillus fumigatus (strain CBS 144.89 / FGSC A1163 / CEA10)</name>
    <name type="common">Neosartorya fumigata</name>
    <dbReference type="NCBI Taxonomy" id="451804"/>
    <lineage>
        <taxon>Eukaryota</taxon>
        <taxon>Fungi</taxon>
        <taxon>Dikarya</taxon>
        <taxon>Ascomycota</taxon>
        <taxon>Pezizomycotina</taxon>
        <taxon>Eurotiomycetes</taxon>
        <taxon>Eurotiomycetidae</taxon>
        <taxon>Eurotiales</taxon>
        <taxon>Aspergillaceae</taxon>
        <taxon>Aspergillus</taxon>
        <taxon>Aspergillus subgen. Fumigati</taxon>
    </lineage>
</organism>
<reference evidence="8 9" key="1">
    <citation type="journal article" date="2008" name="PLoS Genet.">
        <title>Genomic islands in the pathogenic filamentous fungus Aspergillus fumigatus.</title>
        <authorList>
            <person name="Fedorova N.D."/>
            <person name="Khaldi N."/>
            <person name="Joardar V.S."/>
            <person name="Maiti R."/>
            <person name="Amedeo P."/>
            <person name="Anderson M.J."/>
            <person name="Crabtree J."/>
            <person name="Silva J.C."/>
            <person name="Badger J.H."/>
            <person name="Albarraq A."/>
            <person name="Angiuoli S."/>
            <person name="Bussey H."/>
            <person name="Bowyer P."/>
            <person name="Cotty P.J."/>
            <person name="Dyer P.S."/>
            <person name="Egan A."/>
            <person name="Galens K."/>
            <person name="Fraser-Liggett C.M."/>
            <person name="Haas B.J."/>
            <person name="Inman J.M."/>
            <person name="Kent R."/>
            <person name="Lemieux S."/>
            <person name="Malavazi I."/>
            <person name="Orvis J."/>
            <person name="Roemer T."/>
            <person name="Ronning C.M."/>
            <person name="Sundaram J.P."/>
            <person name="Sutton G."/>
            <person name="Turner G."/>
            <person name="Venter J.C."/>
            <person name="White O.R."/>
            <person name="Whitty B.R."/>
            <person name="Youngman P."/>
            <person name="Wolfe K.H."/>
            <person name="Goldman G.H."/>
            <person name="Wortman J.R."/>
            <person name="Jiang B."/>
            <person name="Denning D.W."/>
            <person name="Nierman W.C."/>
        </authorList>
    </citation>
    <scope>NUCLEOTIDE SEQUENCE [LARGE SCALE GENOMIC DNA]</scope>
    <source>
        <strain evidence="9">CBS 144.89 / FGSC A1163 / CEA10</strain>
    </source>
</reference>
<keyword evidence="9" id="KW-1185">Reference proteome</keyword>
<gene>
    <name evidence="8" type="ORF">AFUB_072780</name>
</gene>
<sequence>MAISNARNTLAFTEVDETNNPTATYVYSETQEHPNNSHEKSLSKRGRVDVMHPSSTPRSPWSLMTLFNLLVDVFLPSGYPNSVTDDYLPAVLQGVGVGNANASPTSALLLHILQDSSGRIATILFAHRVGTALEPECKMYRLAADVFNDLAMVLDCLSPMIPAGVGRVGVLSAAGVLRALCGVAGGSSKASLSAHFARGGNLAEVNAKDSSQETIISLLGMLVGSFIVSHVTSFAATWTSLVFLLTVHLAMNYAAVRSVQMTSLNRQRANIVFSTLLESDPALDPHRLSRSRVDDHPTSAPTPQSPLTTSRPPLTPADVSKQERIFEPDGILKWTFAPSECHKLGYCQIGVSLDRFLRLSSTSTSSSSTSTSTEIRTSPSLRTTVPMPELVSLFAKEDYLLYLVRRGTGGPAWYASLVLKNMCSARSQLKAWTHALLAARVLHLSSSGDGDQQILDVVARTLGFLNRDARFERYLQSLEEAGWDLTRAALETSFRRRILPKRQDSRIGYLYTCQRRVFRDAGSKMRDMSASRVANMSPCIVK</sequence>
<dbReference type="InterPro" id="IPR006968">
    <property type="entry name" value="RUS_fam"/>
</dbReference>
<comment type="similarity">
    <text evidence="2">Belongs to the RUS1 family.</text>
</comment>
<evidence type="ECO:0000256" key="3">
    <source>
        <dbReference type="ARBA" id="ARBA00022692"/>
    </source>
</evidence>
<proteinExistence type="inferred from homology"/>
<evidence type="ECO:0000256" key="1">
    <source>
        <dbReference type="ARBA" id="ARBA00004370"/>
    </source>
</evidence>
<dbReference type="EMBL" id="DS499599">
    <property type="protein sequence ID" value="EDP49252.1"/>
    <property type="molecule type" value="Genomic_DNA"/>
</dbReference>